<dbReference type="EMBL" id="CM020618">
    <property type="protein sequence ID" value="KAK1862314.1"/>
    <property type="molecule type" value="Genomic_DNA"/>
</dbReference>
<dbReference type="Proteomes" id="UP000798662">
    <property type="component" value="Chromosome 1"/>
</dbReference>
<sequence length="528" mass="57538">MTARVPSMSPRAPCHCGVCGRRWRRRCRPHREPTLPRQQPRPRQRRPASARRLPSSPRPARRGPFSSLPRARPPPRHTLATLTRSPPQVHVGAPLPSPRARRPSPHSLAFPSRPLPREDRKAPLAQSRHLPPPPACTLQSLPPLPPRNGGHQSWWRRHALRWTPQERESRSSHLNSHPRQAFEENAQHSGHGGTARIERRRRCGRQPRVAAESNGCVAGGDRVGGEGAHQRHLNGVGVVKGGGVDPVVRVRGGRPSPIRRPTGHYSSGRRSIGLCCPRRRGTHFCSCDSCRFKRWRRIHRLRPGKPHQAAHRRRPGHPSPIGRRHAIRLHAGHQRAARLAADRHPACRAHCHRTHRLRTFRFHTSRLFLPRRGPDGTQPAPPPACRPSAARPAAAPKCCPTAACRLAGLRTPRGSPTRHLLAPVATRLACLAAAPACLPQALHRSACRTAGSEPVGGKPVRGTSVGCCSNGWFSGCSPVRCFSVGSSTADSEAVGNMPAGCSPATGGPGANICASGDLRQVVCPGREN</sequence>
<reference evidence="1" key="1">
    <citation type="submission" date="2019-11" db="EMBL/GenBank/DDBJ databases">
        <title>Nori genome reveals adaptations in red seaweeds to the harsh intertidal environment.</title>
        <authorList>
            <person name="Wang D."/>
            <person name="Mao Y."/>
        </authorList>
    </citation>
    <scope>NUCLEOTIDE SEQUENCE</scope>
    <source>
        <tissue evidence="1">Gametophyte</tissue>
    </source>
</reference>
<evidence type="ECO:0000313" key="2">
    <source>
        <dbReference type="Proteomes" id="UP000798662"/>
    </source>
</evidence>
<protein>
    <submittedName>
        <fullName evidence="1">Uncharacterized protein</fullName>
    </submittedName>
</protein>
<gene>
    <name evidence="1" type="ORF">I4F81_004888</name>
</gene>
<evidence type="ECO:0000313" key="1">
    <source>
        <dbReference type="EMBL" id="KAK1862314.1"/>
    </source>
</evidence>
<organism evidence="1 2">
    <name type="scientific">Pyropia yezoensis</name>
    <name type="common">Susabi-nori</name>
    <name type="synonym">Porphyra yezoensis</name>
    <dbReference type="NCBI Taxonomy" id="2788"/>
    <lineage>
        <taxon>Eukaryota</taxon>
        <taxon>Rhodophyta</taxon>
        <taxon>Bangiophyceae</taxon>
        <taxon>Bangiales</taxon>
        <taxon>Bangiaceae</taxon>
        <taxon>Pyropia</taxon>
    </lineage>
</organism>
<accession>A0ACC3BX85</accession>
<proteinExistence type="predicted"/>
<comment type="caution">
    <text evidence="1">The sequence shown here is derived from an EMBL/GenBank/DDBJ whole genome shotgun (WGS) entry which is preliminary data.</text>
</comment>
<keyword evidence="2" id="KW-1185">Reference proteome</keyword>
<name>A0ACC3BX85_PYRYE</name>